<dbReference type="Pfam" id="PF05721">
    <property type="entry name" value="PhyH"/>
    <property type="match status" value="1"/>
</dbReference>
<proteinExistence type="predicted"/>
<keyword evidence="3" id="KW-1185">Reference proteome</keyword>
<dbReference type="STRING" id="1792845.BC343_05245"/>
<comment type="cofactor">
    <cofactor evidence="1">
        <name>Fe(2+)</name>
        <dbReference type="ChEBI" id="CHEBI:29033"/>
    </cofactor>
</comment>
<reference evidence="2 3" key="1">
    <citation type="submission" date="2016-07" db="EMBL/GenBank/DDBJ databases">
        <title>Genomic analysis of zinc-resistant bacterium Mucilaginibacter pedocola TBZ30.</title>
        <authorList>
            <person name="Huang J."/>
            <person name="Tang J."/>
        </authorList>
    </citation>
    <scope>NUCLEOTIDE SEQUENCE [LARGE SCALE GENOMIC DNA]</scope>
    <source>
        <strain evidence="2 3">TBZ30</strain>
    </source>
</reference>
<accession>A0A1S9PF33</accession>
<protein>
    <submittedName>
        <fullName evidence="2">Phytanoyl-CoA dioxygenase</fullName>
    </submittedName>
</protein>
<organism evidence="2 3">
    <name type="scientific">Mucilaginibacter pedocola</name>
    <dbReference type="NCBI Taxonomy" id="1792845"/>
    <lineage>
        <taxon>Bacteria</taxon>
        <taxon>Pseudomonadati</taxon>
        <taxon>Bacteroidota</taxon>
        <taxon>Sphingobacteriia</taxon>
        <taxon>Sphingobacteriales</taxon>
        <taxon>Sphingobacteriaceae</taxon>
        <taxon>Mucilaginibacter</taxon>
    </lineage>
</organism>
<comment type="caution">
    <text evidence="2">The sequence shown here is derived from an EMBL/GenBank/DDBJ whole genome shotgun (WGS) entry which is preliminary data.</text>
</comment>
<dbReference type="PANTHER" id="PTHR20883">
    <property type="entry name" value="PHYTANOYL-COA DIOXYGENASE DOMAIN CONTAINING 1"/>
    <property type="match status" value="1"/>
</dbReference>
<keyword evidence="2" id="KW-0223">Dioxygenase</keyword>
<evidence type="ECO:0000313" key="3">
    <source>
        <dbReference type="Proteomes" id="UP000189739"/>
    </source>
</evidence>
<evidence type="ECO:0000256" key="1">
    <source>
        <dbReference type="ARBA" id="ARBA00001954"/>
    </source>
</evidence>
<dbReference type="AlphaFoldDB" id="A0A1S9PF33"/>
<evidence type="ECO:0000313" key="2">
    <source>
        <dbReference type="EMBL" id="OOQ59573.1"/>
    </source>
</evidence>
<dbReference type="EMBL" id="MBTF01000012">
    <property type="protein sequence ID" value="OOQ59573.1"/>
    <property type="molecule type" value="Genomic_DNA"/>
</dbReference>
<dbReference type="InterPro" id="IPR008775">
    <property type="entry name" value="Phytyl_CoA_dOase-like"/>
</dbReference>
<sequence length="237" mass="26874">MQGSHLQNITDNGFTVIEDVYSKDEILAVLRHIREADTDSDTFRKSAGLFAIRQFLKEVPGTSKVIFNDRLSQIITELFGEGYFVVKSIYFDKPEESNWFVAWHQDLTISVDQKVELPGFGPWTVKQNQFAVQPPLNILEDNFTIRIHLDDADEGNGALKVVPGSHLKGVYRPETIDWNAETETTCCVKAGGIMIMRPLLLHASNRTTNSKPRKVMHIEFSRAALPQEINWAEKAEL</sequence>
<dbReference type="Proteomes" id="UP000189739">
    <property type="component" value="Unassembled WGS sequence"/>
</dbReference>
<dbReference type="SUPFAM" id="SSF51197">
    <property type="entry name" value="Clavaminate synthase-like"/>
    <property type="match status" value="1"/>
</dbReference>
<dbReference type="PANTHER" id="PTHR20883:SF48">
    <property type="entry name" value="ECTOINE DIOXYGENASE"/>
    <property type="match status" value="1"/>
</dbReference>
<dbReference type="OrthoDB" id="9791262at2"/>
<dbReference type="RefSeq" id="WP_078348319.1">
    <property type="nucleotide sequence ID" value="NZ_MBTF01000012.1"/>
</dbReference>
<dbReference type="GO" id="GO:0016706">
    <property type="term" value="F:2-oxoglutarate-dependent dioxygenase activity"/>
    <property type="evidence" value="ECO:0007669"/>
    <property type="project" value="UniProtKB-ARBA"/>
</dbReference>
<dbReference type="GO" id="GO:0005506">
    <property type="term" value="F:iron ion binding"/>
    <property type="evidence" value="ECO:0007669"/>
    <property type="project" value="UniProtKB-ARBA"/>
</dbReference>
<gene>
    <name evidence="2" type="ORF">BC343_05245</name>
</gene>
<keyword evidence="2" id="KW-0560">Oxidoreductase</keyword>
<name>A0A1S9PF33_9SPHI</name>
<dbReference type="Gene3D" id="2.60.120.620">
    <property type="entry name" value="q2cbj1_9rhob like domain"/>
    <property type="match status" value="1"/>
</dbReference>